<reference evidence="10 11" key="1">
    <citation type="submission" date="2018-11" db="EMBL/GenBank/DDBJ databases">
        <authorList>
            <consortium name="Pathogen Informatics"/>
        </authorList>
    </citation>
    <scope>NUCLEOTIDE SEQUENCE [LARGE SCALE GENOMIC DNA]</scope>
</reference>
<dbReference type="NCBIfam" id="TIGR00482">
    <property type="entry name" value="nicotinate (nicotinamide) nucleotide adenylyltransferase"/>
    <property type="match status" value="1"/>
</dbReference>
<evidence type="ECO:0000313" key="11">
    <source>
        <dbReference type="Proteomes" id="UP000050761"/>
    </source>
</evidence>
<dbReference type="AlphaFoldDB" id="A0A3P8ET96"/>
<name>A0A3P8ET96_HELPZ</name>
<dbReference type="InterPro" id="IPR004821">
    <property type="entry name" value="Cyt_trans-like"/>
</dbReference>
<keyword evidence="1 7" id="KW-0662">Pyridine nucleotide biosynthesis</keyword>
<feature type="domain" description="Cytidyltransferase-like" evidence="9">
    <location>
        <begin position="35"/>
        <end position="218"/>
    </location>
</feature>
<evidence type="ECO:0000256" key="4">
    <source>
        <dbReference type="ARBA" id="ARBA00022741"/>
    </source>
</evidence>
<dbReference type="GO" id="GO:0009435">
    <property type="term" value="P:NAD+ biosynthetic process"/>
    <property type="evidence" value="ECO:0007669"/>
    <property type="project" value="UniProtKB-UniPathway"/>
</dbReference>
<feature type="region of interest" description="Disordered" evidence="8">
    <location>
        <begin position="244"/>
        <end position="306"/>
    </location>
</feature>
<comment type="pathway">
    <text evidence="7">Cofactor biosynthesis; NAD(+) biosynthesis; NAD(+) from nicotinamide D-ribonucleotide: step 1/1.</text>
</comment>
<evidence type="ECO:0000313" key="12">
    <source>
        <dbReference type="WBParaSite" id="HPBE_0001798401-mRNA-1"/>
    </source>
</evidence>
<keyword evidence="11" id="KW-1185">Reference proteome</keyword>
<dbReference type="EMBL" id="UZAH01030391">
    <property type="protein sequence ID" value="VDP10376.1"/>
    <property type="molecule type" value="Genomic_DNA"/>
</dbReference>
<comment type="catalytic activity">
    <reaction evidence="7">
        <text>nicotinate beta-D-ribonucleotide + ATP + H(+) = deamido-NAD(+) + diphosphate</text>
        <dbReference type="Rhea" id="RHEA:22860"/>
        <dbReference type="ChEBI" id="CHEBI:15378"/>
        <dbReference type="ChEBI" id="CHEBI:30616"/>
        <dbReference type="ChEBI" id="CHEBI:33019"/>
        <dbReference type="ChEBI" id="CHEBI:57502"/>
        <dbReference type="ChEBI" id="CHEBI:58437"/>
        <dbReference type="EC" id="2.7.7.18"/>
    </reaction>
</comment>
<dbReference type="InterPro" id="IPR005248">
    <property type="entry name" value="NadD/NMNAT"/>
</dbReference>
<dbReference type="InterPro" id="IPR014729">
    <property type="entry name" value="Rossmann-like_a/b/a_fold"/>
</dbReference>
<comment type="similarity">
    <text evidence="7">Belongs to the eukaryotic NMN adenylyltransferase family.</text>
</comment>
<sequence length="332" mass="37703">MNLCQIIAESAPPRGEMLSDPGTSLSGCRVALLSCGQFDPPSYAHLRMFERARDFLVRTMGCKVVEGIMSVAGDSTKTRTSAKHRLRMVETAVRKNFWIRAGDFECNQKSPIRQIAVLKHYQKKLQQKHDEPIRVLYVCGSEVLDELVSVQPNRTPLWNHAEIKELLQRHGLIVLKRSRTHPSHTIYLTDILRQYQKNIYVIEDETFPNDLRCSRIRTALRRGESVKYCLDDDVIEYINENNLYRESPDDDNDQSASGISTLSEPNLTCSASSSRIRRNTDDEKVPPEPPQRGSSEKASERYRTSTVSASIASGLDRFAVPEMVTVGRAVYR</sequence>
<dbReference type="GO" id="GO:0005524">
    <property type="term" value="F:ATP binding"/>
    <property type="evidence" value="ECO:0007669"/>
    <property type="project" value="UniProtKB-KW"/>
</dbReference>
<dbReference type="WBParaSite" id="HPBE_0001798401-mRNA-1">
    <property type="protein sequence ID" value="HPBE_0001798401-mRNA-1"/>
    <property type="gene ID" value="HPBE_0001798401"/>
</dbReference>
<reference evidence="12" key="2">
    <citation type="submission" date="2019-09" db="UniProtKB">
        <authorList>
            <consortium name="WormBaseParasite"/>
        </authorList>
    </citation>
    <scope>IDENTIFICATION</scope>
</reference>
<keyword evidence="3 7" id="KW-0548">Nucleotidyltransferase</keyword>
<evidence type="ECO:0000256" key="6">
    <source>
        <dbReference type="ARBA" id="ARBA00023027"/>
    </source>
</evidence>
<keyword evidence="4 7" id="KW-0547">Nucleotide-binding</keyword>
<evidence type="ECO:0000256" key="8">
    <source>
        <dbReference type="SAM" id="MobiDB-lite"/>
    </source>
</evidence>
<keyword evidence="5 7" id="KW-0067">ATP-binding</keyword>
<evidence type="ECO:0000256" key="5">
    <source>
        <dbReference type="ARBA" id="ARBA00022840"/>
    </source>
</evidence>
<dbReference type="UniPathway" id="UPA00253">
    <property type="reaction ID" value="UER00600"/>
</dbReference>
<keyword evidence="2 7" id="KW-0808">Transferase</keyword>
<comment type="catalytic activity">
    <reaction evidence="7">
        <text>beta-nicotinamide D-ribonucleotide + ATP + H(+) = diphosphate + NAD(+)</text>
        <dbReference type="Rhea" id="RHEA:21360"/>
        <dbReference type="ChEBI" id="CHEBI:14649"/>
        <dbReference type="ChEBI" id="CHEBI:15378"/>
        <dbReference type="ChEBI" id="CHEBI:30616"/>
        <dbReference type="ChEBI" id="CHEBI:33019"/>
        <dbReference type="ChEBI" id="CHEBI:57540"/>
        <dbReference type="EC" id="2.7.7.1"/>
    </reaction>
</comment>
<dbReference type="EC" id="2.7.7.1" evidence="7"/>
<dbReference type="PANTHER" id="PTHR12039">
    <property type="entry name" value="NICOTINAMIDE MONONUCLEOTIDE ADENYLYLTRANSFERASE"/>
    <property type="match status" value="1"/>
</dbReference>
<feature type="compositionally biased region" description="Polar residues" evidence="8">
    <location>
        <begin position="254"/>
        <end position="274"/>
    </location>
</feature>
<dbReference type="Gene3D" id="3.40.50.620">
    <property type="entry name" value="HUPs"/>
    <property type="match status" value="1"/>
</dbReference>
<evidence type="ECO:0000256" key="2">
    <source>
        <dbReference type="ARBA" id="ARBA00022679"/>
    </source>
</evidence>
<dbReference type="OrthoDB" id="422187at2759"/>
<protein>
    <recommendedName>
        <fullName evidence="7">Nicotinamide-nucleotide adenylyltransferase</fullName>
        <ecNumber evidence="7">2.7.7.1</ecNumber>
        <ecNumber evidence="7">2.7.7.18</ecNumber>
    </recommendedName>
</protein>
<evidence type="ECO:0000256" key="7">
    <source>
        <dbReference type="RuleBase" id="RU362021"/>
    </source>
</evidence>
<dbReference type="GO" id="GO:0000309">
    <property type="term" value="F:nicotinamide-nucleotide adenylyltransferase activity"/>
    <property type="evidence" value="ECO:0007669"/>
    <property type="project" value="UniProtKB-EC"/>
</dbReference>
<dbReference type="Pfam" id="PF01467">
    <property type="entry name" value="CTP_transf_like"/>
    <property type="match status" value="1"/>
</dbReference>
<gene>
    <name evidence="10" type="ORF">HPBE_LOCUS17983</name>
</gene>
<feature type="compositionally biased region" description="Basic and acidic residues" evidence="8">
    <location>
        <begin position="294"/>
        <end position="303"/>
    </location>
</feature>
<proteinExistence type="inferred from homology"/>
<evidence type="ECO:0000259" key="9">
    <source>
        <dbReference type="Pfam" id="PF01467"/>
    </source>
</evidence>
<dbReference type="PANTHER" id="PTHR12039:SF0">
    <property type="entry name" value="NICOTINAMIDE-NUCLEOTIDE ADENYLYLTRANSFERASE"/>
    <property type="match status" value="1"/>
</dbReference>
<dbReference type="Proteomes" id="UP000050761">
    <property type="component" value="Unassembled WGS sequence"/>
</dbReference>
<keyword evidence="6 7" id="KW-0520">NAD</keyword>
<evidence type="ECO:0000256" key="1">
    <source>
        <dbReference type="ARBA" id="ARBA00022642"/>
    </source>
</evidence>
<accession>A0A3P8ET96</accession>
<dbReference type="InterPro" id="IPR051182">
    <property type="entry name" value="Euk_NMN_adenylyltrnsfrase"/>
</dbReference>
<dbReference type="SUPFAM" id="SSF52374">
    <property type="entry name" value="Nucleotidylyl transferase"/>
    <property type="match status" value="1"/>
</dbReference>
<dbReference type="EC" id="2.7.7.18" evidence="7"/>
<dbReference type="GO" id="GO:0004515">
    <property type="term" value="F:nicotinate-nucleotide adenylyltransferase activity"/>
    <property type="evidence" value="ECO:0007669"/>
    <property type="project" value="UniProtKB-EC"/>
</dbReference>
<evidence type="ECO:0000256" key="3">
    <source>
        <dbReference type="ARBA" id="ARBA00022695"/>
    </source>
</evidence>
<evidence type="ECO:0000313" key="10">
    <source>
        <dbReference type="EMBL" id="VDP10376.1"/>
    </source>
</evidence>
<organism evidence="10">
    <name type="scientific">Heligmosomoides polygyrus</name>
    <name type="common">Parasitic roundworm</name>
    <dbReference type="NCBI Taxonomy" id="6339"/>
    <lineage>
        <taxon>Eukaryota</taxon>
        <taxon>Metazoa</taxon>
        <taxon>Ecdysozoa</taxon>
        <taxon>Nematoda</taxon>
        <taxon>Chromadorea</taxon>
        <taxon>Rhabditida</taxon>
        <taxon>Rhabditina</taxon>
        <taxon>Rhabditomorpha</taxon>
        <taxon>Strongyloidea</taxon>
        <taxon>Heligmosomidae</taxon>
        <taxon>Heligmosomoides</taxon>
    </lineage>
</organism>